<proteinExistence type="predicted"/>
<accession>A0ABV0JYR3</accession>
<protein>
    <submittedName>
        <fullName evidence="3">Glycosyltransferase</fullName>
        <ecNumber evidence="3">2.4.-.-</ecNumber>
    </submittedName>
</protein>
<dbReference type="Gene3D" id="3.40.50.150">
    <property type="entry name" value="Vaccinia Virus protein VP39"/>
    <property type="match status" value="1"/>
</dbReference>
<evidence type="ECO:0000256" key="1">
    <source>
        <dbReference type="SAM" id="Coils"/>
    </source>
</evidence>
<dbReference type="SUPFAM" id="SSF53335">
    <property type="entry name" value="S-adenosyl-L-methionine-dependent methyltransferases"/>
    <property type="match status" value="1"/>
</dbReference>
<evidence type="ECO:0000313" key="3">
    <source>
        <dbReference type="EMBL" id="MEP0945673.1"/>
    </source>
</evidence>
<dbReference type="PANTHER" id="PTHR12526">
    <property type="entry name" value="GLYCOSYLTRANSFERASE"/>
    <property type="match status" value="1"/>
</dbReference>
<dbReference type="PANTHER" id="PTHR12526:SF626">
    <property type="entry name" value="GLL4300 PROTEIN"/>
    <property type="match status" value="1"/>
</dbReference>
<dbReference type="Pfam" id="PF13692">
    <property type="entry name" value="Glyco_trans_1_4"/>
    <property type="match status" value="1"/>
</dbReference>
<name>A0ABV0JYR3_9CYAN</name>
<dbReference type="GO" id="GO:0016757">
    <property type="term" value="F:glycosyltransferase activity"/>
    <property type="evidence" value="ECO:0007669"/>
    <property type="project" value="UniProtKB-KW"/>
</dbReference>
<keyword evidence="1" id="KW-0175">Coiled coil</keyword>
<dbReference type="InterPro" id="IPR029063">
    <property type="entry name" value="SAM-dependent_MTases_sf"/>
</dbReference>
<evidence type="ECO:0000259" key="2">
    <source>
        <dbReference type="Pfam" id="PF08241"/>
    </source>
</evidence>
<feature type="coiled-coil region" evidence="1">
    <location>
        <begin position="739"/>
        <end position="808"/>
    </location>
</feature>
<evidence type="ECO:0000313" key="4">
    <source>
        <dbReference type="Proteomes" id="UP001482513"/>
    </source>
</evidence>
<organism evidence="3 4">
    <name type="scientific">Leptolyngbya subtilissima DQ-A4</name>
    <dbReference type="NCBI Taxonomy" id="2933933"/>
    <lineage>
        <taxon>Bacteria</taxon>
        <taxon>Bacillati</taxon>
        <taxon>Cyanobacteriota</taxon>
        <taxon>Cyanophyceae</taxon>
        <taxon>Leptolyngbyales</taxon>
        <taxon>Leptolyngbyaceae</taxon>
        <taxon>Leptolyngbya group</taxon>
        <taxon>Leptolyngbya</taxon>
    </lineage>
</organism>
<keyword evidence="4" id="KW-1185">Reference proteome</keyword>
<dbReference type="Pfam" id="PF08241">
    <property type="entry name" value="Methyltransf_11"/>
    <property type="match status" value="1"/>
</dbReference>
<gene>
    <name evidence="3" type="ORF">NC992_02195</name>
</gene>
<dbReference type="InterPro" id="IPR013216">
    <property type="entry name" value="Methyltransf_11"/>
</dbReference>
<dbReference type="Proteomes" id="UP001482513">
    <property type="component" value="Unassembled WGS sequence"/>
</dbReference>
<dbReference type="CDD" id="cd02440">
    <property type="entry name" value="AdoMet_MTases"/>
    <property type="match status" value="1"/>
</dbReference>
<dbReference type="SUPFAM" id="SSF53756">
    <property type="entry name" value="UDP-Glycosyltransferase/glycogen phosphorylase"/>
    <property type="match status" value="1"/>
</dbReference>
<reference evidence="3 4" key="1">
    <citation type="submission" date="2022-04" db="EMBL/GenBank/DDBJ databases">
        <title>Positive selection, recombination, and allopatry shape intraspecific diversity of widespread and dominant cyanobacteria.</title>
        <authorList>
            <person name="Wei J."/>
            <person name="Shu W."/>
            <person name="Hu C."/>
        </authorList>
    </citation>
    <scope>NUCLEOTIDE SEQUENCE [LARGE SCALE GENOMIC DNA]</scope>
    <source>
        <strain evidence="3 4">DQ-A4</strain>
    </source>
</reference>
<dbReference type="EC" id="2.4.-.-" evidence="3"/>
<keyword evidence="3" id="KW-0328">Glycosyltransferase</keyword>
<dbReference type="Gene3D" id="3.40.50.2000">
    <property type="entry name" value="Glycogen Phosphorylase B"/>
    <property type="match status" value="2"/>
</dbReference>
<dbReference type="EMBL" id="JAMPKX010000001">
    <property type="protein sequence ID" value="MEP0945673.1"/>
    <property type="molecule type" value="Genomic_DNA"/>
</dbReference>
<dbReference type="RefSeq" id="WP_190698791.1">
    <property type="nucleotide sequence ID" value="NZ_JAMPKX010000001.1"/>
</dbReference>
<feature type="domain" description="Methyltransferase type 11" evidence="2">
    <location>
        <begin position="26"/>
        <end position="79"/>
    </location>
</feature>
<comment type="caution">
    <text evidence="3">The sequence shown here is derived from an EMBL/GenBank/DDBJ whole genome shotgun (WGS) entry which is preliminary data.</text>
</comment>
<sequence>MRYLNLGCGNHFHPDWVNIDFQSTGTDVITHDLRKPIPFADNTFDAVYHSHLLEHFSRSEAKPFLQECLRVLRPGGVLRIVVPDLEQIAREYLRILEETENGFEKTAHDYDWILLEMYDQAVRHQPGGDMAKYLSKNQIPNEDYVIKRFGYEGQTLIENLKGKNLEDSQNQAISENTNEAALAIGHFRLGGEVHQWMYDGYSLRRLLRESGFNDVDVYDPSESQIPNFSNYYLDVLENGQVRKPDSLFVEASKPNDVVDSWTFGTENSQEILKTIQIVTYDIQGGAARSAYRLHQGLRLIGQDSLMLTRYRKSEDQFVCSASDLSLASVLPDEYSLYAEIQLNYIDNNRTDLSNTLFSYPYPAIDLANVEQVKQADILNLHWVAWFQSAKTIASLLALGKPIVWTLHDMAAFTGGCHYSARCDQYQADCSECPQLKADKYNLPALILEDKLQHLLPYSNLTIVTPSKWLAECARKSSLFRNNRIEVIPYGLDIEVFKPIPKEIAKRHLGLPKDSVVLLFGADSNGEKRKGFELLLEALCQCFENSLVQQKLQEGQIRILNFGHGCSSLDSLGFPITSLGHITSDEELSYIYSASNVLLLPSLEDNLPNLMLESMSCGTPVFAFSTGGMKSFIKDKKTGVLVSPEDILGFSEAILDILLDPEKYLWMGSKARSEIEENNSLKHQANLYTDLYLDLLNNYQKSDVHKKQESERSIYSERSGLRDVAIESGRIALLKERQLTHDLRQEVIDAQINLQQAKETFQQTQIDLQQTQADLQQTQADLQQTQADLQQTQADLQQTQAAILNMEMSKFWQIRKIWILVKTSIHEKFFKSD</sequence>
<keyword evidence="3" id="KW-0808">Transferase</keyword>